<dbReference type="AlphaFoldDB" id="A0A8S1SU21"/>
<name>A0A8S1SU21_PAROT</name>
<dbReference type="Proteomes" id="UP000683925">
    <property type="component" value="Unassembled WGS sequence"/>
</dbReference>
<keyword evidence="2" id="KW-1185">Reference proteome</keyword>
<reference evidence="1" key="1">
    <citation type="submission" date="2021-01" db="EMBL/GenBank/DDBJ databases">
        <authorList>
            <consortium name="Genoscope - CEA"/>
            <person name="William W."/>
        </authorList>
    </citation>
    <scope>NUCLEOTIDE SEQUENCE</scope>
</reference>
<gene>
    <name evidence="1" type="ORF">POCTA_138.1.T0140442</name>
</gene>
<protein>
    <submittedName>
        <fullName evidence="1">Uncharacterized protein</fullName>
    </submittedName>
</protein>
<evidence type="ECO:0000313" key="2">
    <source>
        <dbReference type="Proteomes" id="UP000683925"/>
    </source>
</evidence>
<comment type="caution">
    <text evidence="1">The sequence shown here is derived from an EMBL/GenBank/DDBJ whole genome shotgun (WGS) entry which is preliminary data.</text>
</comment>
<organism evidence="1 2">
    <name type="scientific">Paramecium octaurelia</name>
    <dbReference type="NCBI Taxonomy" id="43137"/>
    <lineage>
        <taxon>Eukaryota</taxon>
        <taxon>Sar</taxon>
        <taxon>Alveolata</taxon>
        <taxon>Ciliophora</taxon>
        <taxon>Intramacronucleata</taxon>
        <taxon>Oligohymenophorea</taxon>
        <taxon>Peniculida</taxon>
        <taxon>Parameciidae</taxon>
        <taxon>Paramecium</taxon>
    </lineage>
</organism>
<proteinExistence type="predicted"/>
<dbReference type="EMBL" id="CAJJDP010000014">
    <property type="protein sequence ID" value="CAD8143308.1"/>
    <property type="molecule type" value="Genomic_DNA"/>
</dbReference>
<accession>A0A8S1SU21</accession>
<sequence length="91" mass="11197">MHDEYMYPLQSLMMYFLQQEVLLPFISLLKRERLFKQRTNEQKIINLTMPQNIPNIRLLLTHQEQKEEAKQKTIKEYYDVIQLIESITRRI</sequence>
<evidence type="ECO:0000313" key="1">
    <source>
        <dbReference type="EMBL" id="CAD8143308.1"/>
    </source>
</evidence>